<dbReference type="AlphaFoldDB" id="A0A0G1MIH9"/>
<organism evidence="2 3">
    <name type="scientific">Candidatus Magasanikbacteria bacterium GW2011_GWA2_45_39</name>
    <dbReference type="NCBI Taxonomy" id="1619041"/>
    <lineage>
        <taxon>Bacteria</taxon>
        <taxon>Candidatus Magasanikiibacteriota</taxon>
    </lineage>
</organism>
<dbReference type="Gene3D" id="3.40.630.30">
    <property type="match status" value="1"/>
</dbReference>
<keyword evidence="2" id="KW-0808">Transferase</keyword>
<dbReference type="SUPFAM" id="SSF55729">
    <property type="entry name" value="Acyl-CoA N-acyltransferases (Nat)"/>
    <property type="match status" value="1"/>
</dbReference>
<dbReference type="GO" id="GO:0016747">
    <property type="term" value="F:acyltransferase activity, transferring groups other than amino-acyl groups"/>
    <property type="evidence" value="ECO:0007669"/>
    <property type="project" value="InterPro"/>
</dbReference>
<name>A0A0G1MIH9_9BACT</name>
<accession>A0A0G1MIH9</accession>
<gene>
    <name evidence="2" type="ORF">UX10_C0003G0029</name>
</gene>
<feature type="domain" description="N-acetyltransferase" evidence="1">
    <location>
        <begin position="29"/>
        <end position="173"/>
    </location>
</feature>
<evidence type="ECO:0000313" key="2">
    <source>
        <dbReference type="EMBL" id="KKU08019.1"/>
    </source>
</evidence>
<sequence>MDTSNITIETKNLCLKGITSEYKNDIFIEFTPEITTHMFPKPAKKIEETVEFIETSIKENREGSNFQIVILDKVSKDFLGCGGLHHIDRKTPELGIWIKKSAHGHGYGKEAIIALKEWADKNLDYEYILYPVDSGNQASRRIPEFFGGEIAREHDEVSMSGRKLHLLEYRIYPPKK</sequence>
<reference evidence="2 3" key="1">
    <citation type="journal article" date="2015" name="Nature">
        <title>rRNA introns, odd ribosomes, and small enigmatic genomes across a large radiation of phyla.</title>
        <authorList>
            <person name="Brown C.T."/>
            <person name="Hug L.A."/>
            <person name="Thomas B.C."/>
            <person name="Sharon I."/>
            <person name="Castelle C.J."/>
            <person name="Singh A."/>
            <person name="Wilkins M.J."/>
            <person name="Williams K.H."/>
            <person name="Banfield J.F."/>
        </authorList>
    </citation>
    <scope>NUCLEOTIDE SEQUENCE [LARGE SCALE GENOMIC DNA]</scope>
</reference>
<dbReference type="PANTHER" id="PTHR43792:SF1">
    <property type="entry name" value="N-ACETYLTRANSFERASE DOMAIN-CONTAINING PROTEIN"/>
    <property type="match status" value="1"/>
</dbReference>
<dbReference type="InterPro" id="IPR051531">
    <property type="entry name" value="N-acetyltransferase"/>
</dbReference>
<protein>
    <submittedName>
        <fullName evidence="2">Acetyltransferase</fullName>
    </submittedName>
</protein>
<dbReference type="Pfam" id="PF13302">
    <property type="entry name" value="Acetyltransf_3"/>
    <property type="match status" value="1"/>
</dbReference>
<dbReference type="InterPro" id="IPR016181">
    <property type="entry name" value="Acyl_CoA_acyltransferase"/>
</dbReference>
<dbReference type="InterPro" id="IPR000182">
    <property type="entry name" value="GNAT_dom"/>
</dbReference>
<dbReference type="PANTHER" id="PTHR43792">
    <property type="entry name" value="GNAT FAMILY, PUTATIVE (AFU_ORTHOLOGUE AFUA_3G00765)-RELATED-RELATED"/>
    <property type="match status" value="1"/>
</dbReference>
<comment type="caution">
    <text evidence="2">The sequence shown here is derived from an EMBL/GenBank/DDBJ whole genome shotgun (WGS) entry which is preliminary data.</text>
</comment>
<dbReference type="EMBL" id="LCKX01000003">
    <property type="protein sequence ID" value="KKU08019.1"/>
    <property type="molecule type" value="Genomic_DNA"/>
</dbReference>
<dbReference type="Proteomes" id="UP000033999">
    <property type="component" value="Unassembled WGS sequence"/>
</dbReference>
<proteinExistence type="predicted"/>
<evidence type="ECO:0000259" key="1">
    <source>
        <dbReference type="PROSITE" id="PS51186"/>
    </source>
</evidence>
<evidence type="ECO:0000313" key="3">
    <source>
        <dbReference type="Proteomes" id="UP000033999"/>
    </source>
</evidence>
<dbReference type="PROSITE" id="PS51186">
    <property type="entry name" value="GNAT"/>
    <property type="match status" value="1"/>
</dbReference>